<dbReference type="Proteomes" id="UP000682713">
    <property type="component" value="Unassembled WGS sequence"/>
</dbReference>
<feature type="domain" description="Sin" evidence="1">
    <location>
        <begin position="10"/>
        <end position="48"/>
    </location>
</feature>
<evidence type="ECO:0000313" key="3">
    <source>
        <dbReference type="Proteomes" id="UP000682713"/>
    </source>
</evidence>
<dbReference type="SUPFAM" id="SSF47406">
    <property type="entry name" value="SinR repressor dimerisation domain-like"/>
    <property type="match status" value="1"/>
</dbReference>
<dbReference type="GO" id="GO:0046983">
    <property type="term" value="F:protein dimerization activity"/>
    <property type="evidence" value="ECO:0007669"/>
    <property type="project" value="InterPro"/>
</dbReference>
<dbReference type="EMBL" id="JAGYPJ010000002">
    <property type="protein sequence ID" value="MBS4202370.1"/>
    <property type="molecule type" value="Genomic_DNA"/>
</dbReference>
<protein>
    <submittedName>
        <fullName evidence="2">Anti-repressor SinI family protein</fullName>
    </submittedName>
</protein>
<dbReference type="InterPro" id="IPR010981">
    <property type="entry name" value="SinR/SinI_dimer_dom"/>
</dbReference>
<organism evidence="2 3">
    <name type="scientific">Lederbergia citrisecunda</name>
    <dbReference type="NCBI Taxonomy" id="2833583"/>
    <lineage>
        <taxon>Bacteria</taxon>
        <taxon>Bacillati</taxon>
        <taxon>Bacillota</taxon>
        <taxon>Bacilli</taxon>
        <taxon>Bacillales</taxon>
        <taxon>Bacillaceae</taxon>
        <taxon>Lederbergia</taxon>
    </lineage>
</organism>
<dbReference type="Pfam" id="PF08671">
    <property type="entry name" value="SinI"/>
    <property type="match status" value="1"/>
</dbReference>
<accession>A0A942YP42</accession>
<evidence type="ECO:0000313" key="2">
    <source>
        <dbReference type="EMBL" id="MBS4202370.1"/>
    </source>
</evidence>
<proteinExistence type="predicted"/>
<dbReference type="InterPro" id="IPR036281">
    <property type="entry name" value="SinR/SinI_dimer_dom_sf"/>
</dbReference>
<dbReference type="PROSITE" id="PS51500">
    <property type="entry name" value="SIN"/>
    <property type="match status" value="1"/>
</dbReference>
<dbReference type="AlphaFoldDB" id="A0A942YP42"/>
<keyword evidence="3" id="KW-1185">Reference proteome</keyword>
<dbReference type="RefSeq" id="WP_213113154.1">
    <property type="nucleotide sequence ID" value="NZ_JAGYPJ010000002.1"/>
</dbReference>
<dbReference type="GO" id="GO:0006355">
    <property type="term" value="P:regulation of DNA-templated transcription"/>
    <property type="evidence" value="ECO:0007669"/>
    <property type="project" value="InterPro"/>
</dbReference>
<comment type="caution">
    <text evidence="2">The sequence shown here is derived from an EMBL/GenBank/DDBJ whole genome shotgun (WGS) entry which is preliminary data.</text>
</comment>
<sequence length="56" mass="6492">MVQITEENSLYREAQKLQLDQEWVSLIKSAKNQGLSIDNVRNFLKEKGLNVNTSRN</sequence>
<gene>
    <name evidence="2" type="ORF">KHA93_22470</name>
</gene>
<evidence type="ECO:0000259" key="1">
    <source>
        <dbReference type="PROSITE" id="PS51500"/>
    </source>
</evidence>
<reference evidence="2 3" key="1">
    <citation type="submission" date="2021-05" db="EMBL/GenBank/DDBJ databases">
        <title>Novel Bacillus species.</title>
        <authorList>
            <person name="Liu G."/>
        </authorList>
    </citation>
    <scope>NUCLEOTIDE SEQUENCE [LARGE SCALE GENOMIC DNA]</scope>
    <source>
        <strain evidence="2 3">FJAT-49732</strain>
    </source>
</reference>
<name>A0A942YP42_9BACI</name>